<protein>
    <submittedName>
        <fullName evidence="1">SAM-dependent methyltransferase</fullName>
        <ecNumber evidence="1">2.1.1.-</ecNumber>
    </submittedName>
</protein>
<evidence type="ECO:0000313" key="2">
    <source>
        <dbReference type="Proteomes" id="UP001589610"/>
    </source>
</evidence>
<accession>A0ABV5TID4</accession>
<reference evidence="1 2" key="1">
    <citation type="submission" date="2024-09" db="EMBL/GenBank/DDBJ databases">
        <authorList>
            <person name="Sun Q."/>
            <person name="Mori K."/>
        </authorList>
    </citation>
    <scope>NUCLEOTIDE SEQUENCE [LARGE SCALE GENOMIC DNA]</scope>
    <source>
        <strain evidence="1 2">JCM 3028</strain>
    </source>
</reference>
<comment type="caution">
    <text evidence="1">The sequence shown here is derived from an EMBL/GenBank/DDBJ whole genome shotgun (WGS) entry which is preliminary data.</text>
</comment>
<gene>
    <name evidence="1" type="ORF">ACFFRH_25710</name>
</gene>
<dbReference type="InterPro" id="IPR029063">
    <property type="entry name" value="SAM-dependent_MTases_sf"/>
</dbReference>
<dbReference type="SUPFAM" id="SSF53335">
    <property type="entry name" value="S-adenosyl-L-methionine-dependent methyltransferases"/>
    <property type="match status" value="1"/>
</dbReference>
<proteinExistence type="predicted"/>
<dbReference type="GO" id="GO:0008168">
    <property type="term" value="F:methyltransferase activity"/>
    <property type="evidence" value="ECO:0007669"/>
    <property type="project" value="UniProtKB-KW"/>
</dbReference>
<dbReference type="Proteomes" id="UP001589610">
    <property type="component" value="Unassembled WGS sequence"/>
</dbReference>
<keyword evidence="1" id="KW-0808">Transferase</keyword>
<sequence length="261" mass="28707">MTHHSDASQASAARMYDVMLGGEENFAADREAVKMLVAHFPTVPDACRANRGFLLRSARVMADAGIDQFLDIGCGLPTPPNLHQVVRRVHPDARVVYVDNDQTVVTHNQSTVDHSGVLTIHGDLRRPQEILDHPRVRATLDFTRPVGVFTVAVWHFVTGDTAHDLMARLRDALAPGSYLGLTHACSDTMPEDEATAGLAVYGQTRNPVQLRTMREVGELFEGFELLEPGLVLAADWRPVDDDPFPERAFEVVAGLGRIPSR</sequence>
<dbReference type="RefSeq" id="WP_344745781.1">
    <property type="nucleotide sequence ID" value="NZ_BAAAWW010000076.1"/>
</dbReference>
<dbReference type="Pfam" id="PF04672">
    <property type="entry name" value="Methyltransf_19"/>
    <property type="match status" value="1"/>
</dbReference>
<dbReference type="PIRSF" id="PIRSF017393">
    <property type="entry name" value="MTase_SAV2177"/>
    <property type="match status" value="1"/>
</dbReference>
<keyword evidence="1" id="KW-0489">Methyltransferase</keyword>
<dbReference type="GO" id="GO:0032259">
    <property type="term" value="P:methylation"/>
    <property type="evidence" value="ECO:0007669"/>
    <property type="project" value="UniProtKB-KW"/>
</dbReference>
<keyword evidence="2" id="KW-1185">Reference proteome</keyword>
<evidence type="ECO:0000313" key="1">
    <source>
        <dbReference type="EMBL" id="MFB9678891.1"/>
    </source>
</evidence>
<dbReference type="Gene3D" id="3.40.50.150">
    <property type="entry name" value="Vaccinia Virus protein VP39"/>
    <property type="match status" value="1"/>
</dbReference>
<organism evidence="1 2">
    <name type="scientific">Streptosporangium vulgare</name>
    <dbReference type="NCBI Taxonomy" id="46190"/>
    <lineage>
        <taxon>Bacteria</taxon>
        <taxon>Bacillati</taxon>
        <taxon>Actinomycetota</taxon>
        <taxon>Actinomycetes</taxon>
        <taxon>Streptosporangiales</taxon>
        <taxon>Streptosporangiaceae</taxon>
        <taxon>Streptosporangium</taxon>
    </lineage>
</organism>
<dbReference type="EC" id="2.1.1.-" evidence="1"/>
<name>A0ABV5TID4_9ACTN</name>
<dbReference type="EMBL" id="JBHMBS010000013">
    <property type="protein sequence ID" value="MFB9678891.1"/>
    <property type="molecule type" value="Genomic_DNA"/>
</dbReference>
<dbReference type="InterPro" id="IPR006764">
    <property type="entry name" value="SAM_dep_MeTrfase_SAV2177_type"/>
</dbReference>